<dbReference type="Proteomes" id="UP000000442">
    <property type="component" value="Chromosome"/>
</dbReference>
<dbReference type="EMBL" id="CP001087">
    <property type="protein sequence ID" value="ACN14686.1"/>
    <property type="molecule type" value="Genomic_DNA"/>
</dbReference>
<name>C0QAA1_DESAH</name>
<dbReference type="Gene3D" id="3.40.190.10">
    <property type="entry name" value="Periplasmic binding protein-like II"/>
    <property type="match status" value="2"/>
</dbReference>
<dbReference type="STRING" id="177437.HRM2_15770"/>
<dbReference type="OrthoDB" id="9815602at2"/>
<organism evidence="1 2">
    <name type="scientific">Desulforapulum autotrophicum (strain ATCC 43914 / DSM 3382 / VKM B-1955 / HRM2)</name>
    <name type="common">Desulfobacterium autotrophicum</name>
    <dbReference type="NCBI Taxonomy" id="177437"/>
    <lineage>
        <taxon>Bacteria</taxon>
        <taxon>Pseudomonadati</taxon>
        <taxon>Thermodesulfobacteriota</taxon>
        <taxon>Desulfobacteria</taxon>
        <taxon>Desulfobacterales</taxon>
        <taxon>Desulfobacteraceae</taxon>
        <taxon>Desulforapulum</taxon>
    </lineage>
</organism>
<dbReference type="HOGENOM" id="CLU_076872_0_0_7"/>
<dbReference type="Pfam" id="PF12974">
    <property type="entry name" value="Phosphonate-bd"/>
    <property type="match status" value="1"/>
</dbReference>
<keyword evidence="2" id="KW-1185">Reference proteome</keyword>
<proteinExistence type="predicted"/>
<dbReference type="SUPFAM" id="SSF53850">
    <property type="entry name" value="Periplasmic binding protein-like II"/>
    <property type="match status" value="1"/>
</dbReference>
<evidence type="ECO:0000313" key="1">
    <source>
        <dbReference type="EMBL" id="ACN14686.1"/>
    </source>
</evidence>
<accession>C0QAA1</accession>
<sequence length="311" mass="34212">MWRQFLGPFSVIVVILLFVPFNASGQTSSMLRVGFSRMVIGAVNENDAMAAVKIWASLIAKERGIPADTCPKIFKNVTETATALTDKAVDCISITVNEYVELGALVAGDRVVIGITSGSIMEKSMLLVHQDSGIERLDDLRGRKIGLLMHPRASLGPAWLDTLLARKDLGPAPDFFGQIIKTTKTGKAVLPVFFRHMDACLVLQNGFETMVELNPQIGQQLKVLSISPPVVPILFCFRADYNTPVRQEVMDELSLWHLNPAGRQILTLFQTDSLEEHPVSSLDSALELLAEHRRLCDKRMEGADTDATAKP</sequence>
<dbReference type="AlphaFoldDB" id="C0QAA1"/>
<reference evidence="1 2" key="1">
    <citation type="journal article" date="2009" name="Environ. Microbiol.">
        <title>Genome sequence of Desulfobacterium autotrophicum HRM2, a marine sulfate reducer oxidizing organic carbon completely to carbon dioxide.</title>
        <authorList>
            <person name="Strittmatter A.W."/>
            <person name="Liesegang H."/>
            <person name="Rabus R."/>
            <person name="Decker I."/>
            <person name="Amann J."/>
            <person name="Andres S."/>
            <person name="Henne A."/>
            <person name="Fricke W.F."/>
            <person name="Martinez-Arias R."/>
            <person name="Bartels D."/>
            <person name="Goesmann A."/>
            <person name="Krause L."/>
            <person name="Puehler A."/>
            <person name="Klenk H.P."/>
            <person name="Richter M."/>
            <person name="Schuler M."/>
            <person name="Gloeckner F.O."/>
            <person name="Meyerdierks A."/>
            <person name="Gottschalk G."/>
            <person name="Amann R."/>
        </authorList>
    </citation>
    <scope>NUCLEOTIDE SEQUENCE [LARGE SCALE GENOMIC DNA]</scope>
    <source>
        <strain evidence="2">ATCC 43914 / DSM 3382 / HRM2</strain>
    </source>
</reference>
<dbReference type="eggNOG" id="COG3221">
    <property type="taxonomic scope" value="Bacteria"/>
</dbReference>
<evidence type="ECO:0000313" key="2">
    <source>
        <dbReference type="Proteomes" id="UP000000442"/>
    </source>
</evidence>
<dbReference type="KEGG" id="dat:HRM2_15770"/>
<protein>
    <submittedName>
        <fullName evidence="1">Uncharacterized protein</fullName>
    </submittedName>
</protein>
<dbReference type="RefSeq" id="WP_015903473.1">
    <property type="nucleotide sequence ID" value="NC_012108.1"/>
</dbReference>
<gene>
    <name evidence="1" type="ordered locus">HRM2_15770</name>
</gene>